<reference evidence="8 9" key="1">
    <citation type="submission" date="2013-09" db="EMBL/GenBank/DDBJ databases">
        <title>Corchorus capsularis genome sequencing.</title>
        <authorList>
            <person name="Alam M."/>
            <person name="Haque M.S."/>
            <person name="Islam M.S."/>
            <person name="Emdad E.M."/>
            <person name="Islam M.M."/>
            <person name="Ahmed B."/>
            <person name="Halim A."/>
            <person name="Hossen Q.M.M."/>
            <person name="Hossain M.Z."/>
            <person name="Ahmed R."/>
            <person name="Khan M.M."/>
            <person name="Islam R."/>
            <person name="Rashid M.M."/>
            <person name="Khan S.A."/>
            <person name="Rahman M.S."/>
            <person name="Alam M."/>
        </authorList>
    </citation>
    <scope>NUCLEOTIDE SEQUENCE [LARGE SCALE GENOMIC DNA]</scope>
    <source>
        <strain evidence="9">cv. CVL-1</strain>
        <tissue evidence="8">Whole seedling</tissue>
    </source>
</reference>
<dbReference type="Proteomes" id="UP000188268">
    <property type="component" value="Unassembled WGS sequence"/>
</dbReference>
<dbReference type="InterPro" id="IPR017907">
    <property type="entry name" value="Znf_RING_CS"/>
</dbReference>
<dbReference type="OrthoDB" id="966118at2759"/>
<keyword evidence="4 6" id="KW-0863">Zinc-finger</keyword>
<evidence type="ECO:0000256" key="6">
    <source>
        <dbReference type="PROSITE-ProRule" id="PRU00175"/>
    </source>
</evidence>
<sequence length="208" mass="23251">MGNKLQKPKQSKSETQEPDVDFTCEICIEPVDAKNKFKNNGICKHNFCSDCIAKFIEAKVVEFNVANIDCPALDCKFSLDPLSCRPILPHQLFDKWCDLLCTETVLQKYEISKRTYCPNPDCSALVVNECNNKPSKSTCPNCKKDFLFQVPEWMACRISVSSARVDMLCRKSVAAEPSDAVPPLPALACSSPFSTFLPYLPIQTSPLQ</sequence>
<evidence type="ECO:0000256" key="5">
    <source>
        <dbReference type="ARBA" id="ARBA00022833"/>
    </source>
</evidence>
<evidence type="ECO:0000256" key="3">
    <source>
        <dbReference type="ARBA" id="ARBA00022723"/>
    </source>
</evidence>
<dbReference type="Pfam" id="PF00097">
    <property type="entry name" value="zf-C3HC4"/>
    <property type="match status" value="1"/>
</dbReference>
<dbReference type="GO" id="GO:0004842">
    <property type="term" value="F:ubiquitin-protein transferase activity"/>
    <property type="evidence" value="ECO:0007669"/>
    <property type="project" value="InterPro"/>
</dbReference>
<dbReference type="AlphaFoldDB" id="A0A1R3J1D8"/>
<name>A0A1R3J1D8_COCAP</name>
<dbReference type="EMBL" id="AWWV01008955">
    <property type="protein sequence ID" value="OMO88645.1"/>
    <property type="molecule type" value="Genomic_DNA"/>
</dbReference>
<comment type="function">
    <text evidence="1">Might act as an E3 ubiquitin-protein ligase, or as part of E3 complex, which accepts ubiquitin from specific E2 ubiquitin-conjugating enzymes and then transfers it to substrates.</text>
</comment>
<evidence type="ECO:0000256" key="4">
    <source>
        <dbReference type="ARBA" id="ARBA00022771"/>
    </source>
</evidence>
<comment type="similarity">
    <text evidence="2">Belongs to the RBR family. Ariadne subfamily.</text>
</comment>
<evidence type="ECO:0000313" key="8">
    <source>
        <dbReference type="EMBL" id="OMO88645.1"/>
    </source>
</evidence>
<evidence type="ECO:0000256" key="1">
    <source>
        <dbReference type="ARBA" id="ARBA00003976"/>
    </source>
</evidence>
<dbReference type="InterPro" id="IPR001841">
    <property type="entry name" value="Znf_RING"/>
</dbReference>
<evidence type="ECO:0000256" key="2">
    <source>
        <dbReference type="ARBA" id="ARBA00005884"/>
    </source>
</evidence>
<dbReference type="InterPro" id="IPR031127">
    <property type="entry name" value="E3_UB_ligase_RBR"/>
</dbReference>
<dbReference type="Gene3D" id="3.30.40.10">
    <property type="entry name" value="Zinc/RING finger domain, C3HC4 (zinc finger)"/>
    <property type="match status" value="1"/>
</dbReference>
<proteinExistence type="inferred from homology"/>
<keyword evidence="5" id="KW-0862">Zinc</keyword>
<dbReference type="InterPro" id="IPR013083">
    <property type="entry name" value="Znf_RING/FYVE/PHD"/>
</dbReference>
<evidence type="ECO:0000313" key="9">
    <source>
        <dbReference type="Proteomes" id="UP000188268"/>
    </source>
</evidence>
<dbReference type="InterPro" id="IPR018957">
    <property type="entry name" value="Znf_C3HC4_RING-type"/>
</dbReference>
<accession>A0A1R3J1D8</accession>
<dbReference type="SUPFAM" id="SSF57850">
    <property type="entry name" value="RING/U-box"/>
    <property type="match status" value="1"/>
</dbReference>
<dbReference type="GO" id="GO:0008270">
    <property type="term" value="F:zinc ion binding"/>
    <property type="evidence" value="ECO:0007669"/>
    <property type="project" value="UniProtKB-KW"/>
</dbReference>
<dbReference type="STRING" id="210143.A0A1R3J1D8"/>
<keyword evidence="9" id="KW-1185">Reference proteome</keyword>
<dbReference type="PROSITE" id="PS50089">
    <property type="entry name" value="ZF_RING_2"/>
    <property type="match status" value="1"/>
</dbReference>
<protein>
    <submittedName>
        <fullName evidence="8">Zinc finger, RING/FYVE/PHD-type</fullName>
    </submittedName>
</protein>
<dbReference type="GO" id="GO:0016567">
    <property type="term" value="P:protein ubiquitination"/>
    <property type="evidence" value="ECO:0007669"/>
    <property type="project" value="InterPro"/>
</dbReference>
<dbReference type="PANTHER" id="PTHR11685">
    <property type="entry name" value="RBR FAMILY RING FINGER AND IBR DOMAIN-CONTAINING"/>
    <property type="match status" value="1"/>
</dbReference>
<organism evidence="8 9">
    <name type="scientific">Corchorus capsularis</name>
    <name type="common">Jute</name>
    <dbReference type="NCBI Taxonomy" id="210143"/>
    <lineage>
        <taxon>Eukaryota</taxon>
        <taxon>Viridiplantae</taxon>
        <taxon>Streptophyta</taxon>
        <taxon>Embryophyta</taxon>
        <taxon>Tracheophyta</taxon>
        <taxon>Spermatophyta</taxon>
        <taxon>Magnoliopsida</taxon>
        <taxon>eudicotyledons</taxon>
        <taxon>Gunneridae</taxon>
        <taxon>Pentapetalae</taxon>
        <taxon>rosids</taxon>
        <taxon>malvids</taxon>
        <taxon>Malvales</taxon>
        <taxon>Malvaceae</taxon>
        <taxon>Grewioideae</taxon>
        <taxon>Apeibeae</taxon>
        <taxon>Corchorus</taxon>
    </lineage>
</organism>
<dbReference type="PROSITE" id="PS00518">
    <property type="entry name" value="ZF_RING_1"/>
    <property type="match status" value="1"/>
</dbReference>
<evidence type="ECO:0000259" key="7">
    <source>
        <dbReference type="PROSITE" id="PS50089"/>
    </source>
</evidence>
<dbReference type="FunFam" id="3.30.40.10:FF:000230">
    <property type="entry name" value="RBR-type E3 ubiquitin transferase"/>
    <property type="match status" value="1"/>
</dbReference>
<feature type="domain" description="RING-type" evidence="7">
    <location>
        <begin position="24"/>
        <end position="71"/>
    </location>
</feature>
<comment type="caution">
    <text evidence="8">The sequence shown here is derived from an EMBL/GenBank/DDBJ whole genome shotgun (WGS) entry which is preliminary data.</text>
</comment>
<dbReference type="Gramene" id="OMO88645">
    <property type="protein sequence ID" value="OMO88645"/>
    <property type="gene ID" value="CCACVL1_08284"/>
</dbReference>
<gene>
    <name evidence="8" type="ORF">CCACVL1_08284</name>
</gene>
<keyword evidence="3" id="KW-0479">Metal-binding</keyword>